<feature type="region of interest" description="Disordered" evidence="1">
    <location>
        <begin position="95"/>
        <end position="232"/>
    </location>
</feature>
<feature type="compositionally biased region" description="Low complexity" evidence="1">
    <location>
        <begin position="223"/>
        <end position="232"/>
    </location>
</feature>
<dbReference type="AlphaFoldDB" id="A0A811MSY0"/>
<dbReference type="EMBL" id="CAJGYO010000002">
    <property type="protein sequence ID" value="CAD6210888.1"/>
    <property type="molecule type" value="Genomic_DNA"/>
</dbReference>
<protein>
    <submittedName>
        <fullName evidence="2">Uncharacterized protein</fullName>
    </submittedName>
</protein>
<name>A0A811MSY0_9POAL</name>
<proteinExistence type="predicted"/>
<evidence type="ECO:0000313" key="2">
    <source>
        <dbReference type="EMBL" id="CAD6210888.1"/>
    </source>
</evidence>
<dbReference type="Proteomes" id="UP000604825">
    <property type="component" value="Unassembled WGS sequence"/>
</dbReference>
<evidence type="ECO:0000313" key="3">
    <source>
        <dbReference type="Proteomes" id="UP000604825"/>
    </source>
</evidence>
<feature type="compositionally biased region" description="Basic residues" evidence="1">
    <location>
        <begin position="56"/>
        <end position="68"/>
    </location>
</feature>
<feature type="region of interest" description="Disordered" evidence="1">
    <location>
        <begin position="48"/>
        <end position="73"/>
    </location>
</feature>
<keyword evidence="3" id="KW-1185">Reference proteome</keyword>
<feature type="compositionally biased region" description="Polar residues" evidence="1">
    <location>
        <begin position="192"/>
        <end position="211"/>
    </location>
</feature>
<sequence>MPAAMSTTPRARGRSSHRRARCRCLAANKGDSATPCCTFNPLRSLFRCPGRDRSRSRSRSKHRQRTPSKVRDALTMAAGAQQQQTQEEEPSFFAYTMPNHSGIGATDEHKKKKKKKHRKPRMPSFGSCFRRKKKERKQAKAAATVSAPRRPALTPAASLLTHPPGSPAASEKVQAAATPAVTQPPSPAPTEDGSTTVNSPAPTGRQPTTARSVKHSTRSPFVPQMQQQQPKQVEGLEIVEVATGERLSTHELGLIEMVGSSADNSAESSVKSSLDYVNEPPLPPAKRTVVERVGAAAVPGKIKSAESQARERFSEPLVAAAAEGLWAHDVACSRVHAVMLAETVRCSSS</sequence>
<evidence type="ECO:0000256" key="1">
    <source>
        <dbReference type="SAM" id="MobiDB-lite"/>
    </source>
</evidence>
<comment type="caution">
    <text evidence="2">The sequence shown here is derived from an EMBL/GenBank/DDBJ whole genome shotgun (WGS) entry which is preliminary data.</text>
</comment>
<feature type="compositionally biased region" description="Basic residues" evidence="1">
    <location>
        <begin position="129"/>
        <end position="139"/>
    </location>
</feature>
<organism evidence="2 3">
    <name type="scientific">Miscanthus lutarioriparius</name>
    <dbReference type="NCBI Taxonomy" id="422564"/>
    <lineage>
        <taxon>Eukaryota</taxon>
        <taxon>Viridiplantae</taxon>
        <taxon>Streptophyta</taxon>
        <taxon>Embryophyta</taxon>
        <taxon>Tracheophyta</taxon>
        <taxon>Spermatophyta</taxon>
        <taxon>Magnoliopsida</taxon>
        <taxon>Liliopsida</taxon>
        <taxon>Poales</taxon>
        <taxon>Poaceae</taxon>
        <taxon>PACMAD clade</taxon>
        <taxon>Panicoideae</taxon>
        <taxon>Andropogonodae</taxon>
        <taxon>Andropogoneae</taxon>
        <taxon>Saccharinae</taxon>
        <taxon>Miscanthus</taxon>
    </lineage>
</organism>
<accession>A0A811MSY0</accession>
<dbReference type="OrthoDB" id="691293at2759"/>
<feature type="compositionally biased region" description="Basic residues" evidence="1">
    <location>
        <begin position="110"/>
        <end position="121"/>
    </location>
</feature>
<gene>
    <name evidence="2" type="ORF">NCGR_LOCUS6923</name>
</gene>
<reference evidence="2" key="1">
    <citation type="submission" date="2020-10" db="EMBL/GenBank/DDBJ databases">
        <authorList>
            <person name="Han B."/>
            <person name="Lu T."/>
            <person name="Zhao Q."/>
            <person name="Huang X."/>
            <person name="Zhao Y."/>
        </authorList>
    </citation>
    <scope>NUCLEOTIDE SEQUENCE</scope>
</reference>